<evidence type="ECO:0000256" key="1">
    <source>
        <dbReference type="SAM" id="MobiDB-lite"/>
    </source>
</evidence>
<gene>
    <name evidence="2" type="ORF">RM446_13150</name>
</gene>
<dbReference type="Proteomes" id="UP001183226">
    <property type="component" value="Unassembled WGS sequence"/>
</dbReference>
<name>A0ABU2KUX8_9ACTN</name>
<feature type="region of interest" description="Disordered" evidence="1">
    <location>
        <begin position="158"/>
        <end position="197"/>
    </location>
</feature>
<accession>A0ABU2KUX8</accession>
<reference evidence="3" key="1">
    <citation type="submission" date="2023-07" db="EMBL/GenBank/DDBJ databases">
        <title>30 novel species of actinomycetes from the DSMZ collection.</title>
        <authorList>
            <person name="Nouioui I."/>
        </authorList>
    </citation>
    <scope>NUCLEOTIDE SEQUENCE [LARGE SCALE GENOMIC DNA]</scope>
    <source>
        <strain evidence="3">DSM 45055</strain>
    </source>
</reference>
<organism evidence="2 3">
    <name type="scientific">Streptomonospora wellingtoniae</name>
    <dbReference type="NCBI Taxonomy" id="3075544"/>
    <lineage>
        <taxon>Bacteria</taxon>
        <taxon>Bacillati</taxon>
        <taxon>Actinomycetota</taxon>
        <taxon>Actinomycetes</taxon>
        <taxon>Streptosporangiales</taxon>
        <taxon>Nocardiopsidaceae</taxon>
        <taxon>Streptomonospora</taxon>
    </lineage>
</organism>
<evidence type="ECO:0000313" key="3">
    <source>
        <dbReference type="Proteomes" id="UP001183226"/>
    </source>
</evidence>
<dbReference type="EMBL" id="JAVREK010000012">
    <property type="protein sequence ID" value="MDT0303063.1"/>
    <property type="molecule type" value="Genomic_DNA"/>
</dbReference>
<protein>
    <submittedName>
        <fullName evidence="2">Uncharacterized protein</fullName>
    </submittedName>
</protein>
<proteinExistence type="predicted"/>
<comment type="caution">
    <text evidence="2">The sequence shown here is derived from an EMBL/GenBank/DDBJ whole genome shotgun (WGS) entry which is preliminary data.</text>
</comment>
<evidence type="ECO:0000313" key="2">
    <source>
        <dbReference type="EMBL" id="MDT0303063.1"/>
    </source>
</evidence>
<keyword evidence="3" id="KW-1185">Reference proteome</keyword>
<feature type="region of interest" description="Disordered" evidence="1">
    <location>
        <begin position="229"/>
        <end position="251"/>
    </location>
</feature>
<sequence>MQDVEPRLVPVGQPQRRVVVVAAYAGGGDDQRVFGGMAHEPADVVEPVVVGVDRHGAVVGHLVGDEGEGVGAHVLPAQARIEVAGHEVRGVDEPQGVSVRIGLDDLVPARPSAAAGAVDDLELGAEFLFQERLQDAGALVGTATGGVGDDHLDGPLGVLSLTGGRAASGQKASGGGAGDSQPTRPQEAPAAENGGSRWWCSTFGHARSRLLGMWHTSTEAPCGKAARAAAGGAGLRRELRPRSIPAAALET</sequence>